<accession>A0A6A6KVV9</accession>
<reference evidence="4 5" key="1">
    <citation type="journal article" date="2020" name="Mol. Plant">
        <title>The Chromosome-Based Rubber Tree Genome Provides New Insights into Spurge Genome Evolution and Rubber Biosynthesis.</title>
        <authorList>
            <person name="Liu J."/>
            <person name="Shi C."/>
            <person name="Shi C.C."/>
            <person name="Li W."/>
            <person name="Zhang Q.J."/>
            <person name="Zhang Y."/>
            <person name="Li K."/>
            <person name="Lu H.F."/>
            <person name="Shi C."/>
            <person name="Zhu S.T."/>
            <person name="Xiao Z.Y."/>
            <person name="Nan H."/>
            <person name="Yue Y."/>
            <person name="Zhu X.G."/>
            <person name="Wu Y."/>
            <person name="Hong X.N."/>
            <person name="Fan G.Y."/>
            <person name="Tong Y."/>
            <person name="Zhang D."/>
            <person name="Mao C.L."/>
            <person name="Liu Y.L."/>
            <person name="Hao S.J."/>
            <person name="Liu W.Q."/>
            <person name="Lv M.Q."/>
            <person name="Zhang H.B."/>
            <person name="Liu Y."/>
            <person name="Hu-Tang G.R."/>
            <person name="Wang J.P."/>
            <person name="Wang J.H."/>
            <person name="Sun Y.H."/>
            <person name="Ni S.B."/>
            <person name="Chen W.B."/>
            <person name="Zhang X.C."/>
            <person name="Jiao Y.N."/>
            <person name="Eichler E.E."/>
            <person name="Li G.H."/>
            <person name="Liu X."/>
            <person name="Gao L.Z."/>
        </authorList>
    </citation>
    <scope>NUCLEOTIDE SEQUENCE [LARGE SCALE GENOMIC DNA]</scope>
    <source>
        <strain evidence="5">cv. GT1</strain>
        <tissue evidence="4">Leaf</tissue>
    </source>
</reference>
<evidence type="ECO:0000313" key="4">
    <source>
        <dbReference type="EMBL" id="KAF2293160.1"/>
    </source>
</evidence>
<feature type="signal peptide" evidence="3">
    <location>
        <begin position="1"/>
        <end position="32"/>
    </location>
</feature>
<dbReference type="PANTHER" id="PTHR45934">
    <property type="entry name" value="FAD/NAD(P)-BINDING OXIDOREDUCTASE FAMILY PROTEIN"/>
    <property type="match status" value="1"/>
</dbReference>
<evidence type="ECO:0000256" key="1">
    <source>
        <dbReference type="ARBA" id="ARBA00023002"/>
    </source>
</evidence>
<name>A0A6A6KVV9_HEVBR</name>
<dbReference type="EMBL" id="JAAGAX010000014">
    <property type="protein sequence ID" value="KAF2293160.1"/>
    <property type="molecule type" value="Genomic_DNA"/>
</dbReference>
<dbReference type="GO" id="GO:0004497">
    <property type="term" value="F:monooxygenase activity"/>
    <property type="evidence" value="ECO:0007669"/>
    <property type="project" value="UniProtKB-KW"/>
</dbReference>
<feature type="chain" id="PRO_5025529553" description="FAD-binding domain-containing protein" evidence="3">
    <location>
        <begin position="33"/>
        <end position="368"/>
    </location>
</feature>
<proteinExistence type="predicted"/>
<evidence type="ECO:0008006" key="6">
    <source>
        <dbReference type="Google" id="ProtNLM"/>
    </source>
</evidence>
<evidence type="ECO:0000313" key="5">
    <source>
        <dbReference type="Proteomes" id="UP000467840"/>
    </source>
</evidence>
<evidence type="ECO:0000256" key="2">
    <source>
        <dbReference type="ARBA" id="ARBA00023033"/>
    </source>
</evidence>
<gene>
    <name evidence="4" type="ORF">GH714_038306</name>
</gene>
<dbReference type="Gene3D" id="3.50.50.60">
    <property type="entry name" value="FAD/NAD(P)-binding domain"/>
    <property type="match status" value="2"/>
</dbReference>
<dbReference type="SUPFAM" id="SSF51905">
    <property type="entry name" value="FAD/NAD(P)-binding domain"/>
    <property type="match status" value="1"/>
</dbReference>
<keyword evidence="1" id="KW-0560">Oxidoreductase</keyword>
<dbReference type="InterPro" id="IPR036188">
    <property type="entry name" value="FAD/NAD-bd_sf"/>
</dbReference>
<keyword evidence="2" id="KW-0503">Monooxygenase</keyword>
<comment type="caution">
    <text evidence="4">The sequence shown here is derived from an EMBL/GenBank/DDBJ whole genome shotgun (WGS) entry which is preliminary data.</text>
</comment>
<dbReference type="AlphaFoldDB" id="A0A6A6KVV9"/>
<evidence type="ECO:0000256" key="3">
    <source>
        <dbReference type="SAM" id="SignalP"/>
    </source>
</evidence>
<keyword evidence="5" id="KW-1185">Reference proteome</keyword>
<sequence length="368" mass="41222">MLGSLLMLLAFLISSLLICSFLKEIFYSEAEGKEPRTVHRKALLEALAQELPDDSIRFSSKLNAIEKQELGGCDGVHSVVANWLALSAPVYSGRSAVRGLAIFPQGHGLRQEVNQFVDAGKRAEVVRHSDLSTLTWAPLMLRHPWNVVFGNLSKGNITVAGDAMHPMTPDLAQVPEDVATALDAYVKDRRWRAAMLITRSYLSGWVQQEENCFQEWKKEVAAMILKWKDHQEAQLEGMMSELKSLIVEENETSCGKSIENTDEDDDYVEEVPDGSPGLRYRKDYKLQLTIAAGLRALKLEGFGVNGSNAENVCYLRDLAVACKRGCWNLKENEYEIGGNMPASHICILQSSLRTRNFSRGSYRDEMYN</sequence>
<dbReference type="PANTHER" id="PTHR45934:SF1">
    <property type="entry name" value="OS04G0423100 PROTEIN"/>
    <property type="match status" value="1"/>
</dbReference>
<protein>
    <recommendedName>
        <fullName evidence="6">FAD-binding domain-containing protein</fullName>
    </recommendedName>
</protein>
<dbReference type="InterPro" id="IPR044560">
    <property type="entry name" value="MOase"/>
</dbReference>
<keyword evidence="3" id="KW-0732">Signal</keyword>
<organism evidence="4 5">
    <name type="scientific">Hevea brasiliensis</name>
    <name type="common">Para rubber tree</name>
    <name type="synonym">Siphonia brasiliensis</name>
    <dbReference type="NCBI Taxonomy" id="3981"/>
    <lineage>
        <taxon>Eukaryota</taxon>
        <taxon>Viridiplantae</taxon>
        <taxon>Streptophyta</taxon>
        <taxon>Embryophyta</taxon>
        <taxon>Tracheophyta</taxon>
        <taxon>Spermatophyta</taxon>
        <taxon>Magnoliopsida</taxon>
        <taxon>eudicotyledons</taxon>
        <taxon>Gunneridae</taxon>
        <taxon>Pentapetalae</taxon>
        <taxon>rosids</taxon>
        <taxon>fabids</taxon>
        <taxon>Malpighiales</taxon>
        <taxon>Euphorbiaceae</taxon>
        <taxon>Crotonoideae</taxon>
        <taxon>Micrandreae</taxon>
        <taxon>Hevea</taxon>
    </lineage>
</organism>
<dbReference type="Proteomes" id="UP000467840">
    <property type="component" value="Chromosome 13"/>
</dbReference>